<dbReference type="Proteomes" id="UP000218811">
    <property type="component" value="Unassembled WGS sequence"/>
</dbReference>
<dbReference type="AlphaFoldDB" id="A0A2H3JTI0"/>
<sequence>MSVSGKLASMVLSATGSVVSPPPSVSGSVSMLSVECPSYVVHRDGVTRMMWVSPRRRRRPLTDVVWHDILLGNLT</sequence>
<accession>A0A2H3JTI0</accession>
<reference evidence="1 2" key="1">
    <citation type="journal article" date="2012" name="Science">
        <title>The Paleozoic origin of enzymatic lignin decomposition reconstructed from 31 fungal genomes.</title>
        <authorList>
            <person name="Floudas D."/>
            <person name="Binder M."/>
            <person name="Riley R."/>
            <person name="Barry K."/>
            <person name="Blanchette R.A."/>
            <person name="Henrissat B."/>
            <person name="Martinez A.T."/>
            <person name="Otillar R."/>
            <person name="Spatafora J.W."/>
            <person name="Yadav J.S."/>
            <person name="Aerts A."/>
            <person name="Benoit I."/>
            <person name="Boyd A."/>
            <person name="Carlson A."/>
            <person name="Copeland A."/>
            <person name="Coutinho P.M."/>
            <person name="de Vries R.P."/>
            <person name="Ferreira P."/>
            <person name="Findley K."/>
            <person name="Foster B."/>
            <person name="Gaskell J."/>
            <person name="Glotzer D."/>
            <person name="Gorecki P."/>
            <person name="Heitman J."/>
            <person name="Hesse C."/>
            <person name="Hori C."/>
            <person name="Igarashi K."/>
            <person name="Jurgens J.A."/>
            <person name="Kallen N."/>
            <person name="Kersten P."/>
            <person name="Kohler A."/>
            <person name="Kuees U."/>
            <person name="Kumar T.K.A."/>
            <person name="Kuo A."/>
            <person name="LaButti K."/>
            <person name="Larrondo L.F."/>
            <person name="Lindquist E."/>
            <person name="Ling A."/>
            <person name="Lombard V."/>
            <person name="Lucas S."/>
            <person name="Lundell T."/>
            <person name="Martin R."/>
            <person name="McLaughlin D.J."/>
            <person name="Morgenstern I."/>
            <person name="Morin E."/>
            <person name="Murat C."/>
            <person name="Nagy L.G."/>
            <person name="Nolan M."/>
            <person name="Ohm R.A."/>
            <person name="Patyshakuliyeva A."/>
            <person name="Rokas A."/>
            <person name="Ruiz-Duenas F.J."/>
            <person name="Sabat G."/>
            <person name="Salamov A."/>
            <person name="Samejima M."/>
            <person name="Schmutz J."/>
            <person name="Slot J.C."/>
            <person name="St John F."/>
            <person name="Stenlid J."/>
            <person name="Sun H."/>
            <person name="Sun S."/>
            <person name="Syed K."/>
            <person name="Tsang A."/>
            <person name="Wiebenga A."/>
            <person name="Young D."/>
            <person name="Pisabarro A."/>
            <person name="Eastwood D.C."/>
            <person name="Martin F."/>
            <person name="Cullen D."/>
            <person name="Grigoriev I.V."/>
            <person name="Hibbett D.S."/>
        </authorList>
    </citation>
    <scope>NUCLEOTIDE SEQUENCE [LARGE SCALE GENOMIC DNA]</scope>
    <source>
        <strain evidence="1 2">MD-104</strain>
    </source>
</reference>
<keyword evidence="2" id="KW-1185">Reference proteome</keyword>
<evidence type="ECO:0000313" key="2">
    <source>
        <dbReference type="Proteomes" id="UP000218811"/>
    </source>
</evidence>
<evidence type="ECO:0000313" key="1">
    <source>
        <dbReference type="EMBL" id="PCH39407.1"/>
    </source>
</evidence>
<gene>
    <name evidence="1" type="ORF">WOLCODRAFT_29550</name>
</gene>
<proteinExistence type="predicted"/>
<protein>
    <submittedName>
        <fullName evidence="1">Uncharacterized protein</fullName>
    </submittedName>
</protein>
<organism evidence="1 2">
    <name type="scientific">Wolfiporia cocos (strain MD-104)</name>
    <name type="common">Brown rot fungus</name>
    <dbReference type="NCBI Taxonomy" id="742152"/>
    <lineage>
        <taxon>Eukaryota</taxon>
        <taxon>Fungi</taxon>
        <taxon>Dikarya</taxon>
        <taxon>Basidiomycota</taxon>
        <taxon>Agaricomycotina</taxon>
        <taxon>Agaricomycetes</taxon>
        <taxon>Polyporales</taxon>
        <taxon>Phaeolaceae</taxon>
        <taxon>Wolfiporia</taxon>
    </lineage>
</organism>
<name>A0A2H3JTI0_WOLCO</name>
<dbReference type="EMBL" id="KB467987">
    <property type="protein sequence ID" value="PCH39407.1"/>
    <property type="molecule type" value="Genomic_DNA"/>
</dbReference>